<protein>
    <recommendedName>
        <fullName evidence="3">CMD domain protein</fullName>
    </recommendedName>
</protein>
<gene>
    <name evidence="1" type="ORF">Ga0080574_TMP2580</name>
</gene>
<evidence type="ECO:0008006" key="3">
    <source>
        <dbReference type="Google" id="ProtNLM"/>
    </source>
</evidence>
<reference evidence="1 2" key="1">
    <citation type="submission" date="2016-04" db="EMBL/GenBank/DDBJ databases">
        <title>Deep-sea bacteria in the southern Pacific.</title>
        <authorList>
            <person name="Tang K."/>
        </authorList>
    </citation>
    <scope>NUCLEOTIDE SEQUENCE [LARGE SCALE GENOMIC DNA]</scope>
    <source>
        <strain evidence="1 2">JLT2014</strain>
    </source>
</reference>
<dbReference type="OrthoDB" id="5077630at2"/>
<keyword evidence="2" id="KW-1185">Reference proteome</keyword>
<dbReference type="Gene3D" id="1.20.1290.10">
    <property type="entry name" value="AhpD-like"/>
    <property type="match status" value="1"/>
</dbReference>
<dbReference type="KEGG" id="paby:Ga0080574_TMP2580"/>
<dbReference type="STRING" id="1250539.Ga0080574_TMP2580"/>
<dbReference type="EMBL" id="CP015093">
    <property type="protein sequence ID" value="APZ52914.1"/>
    <property type="molecule type" value="Genomic_DNA"/>
</dbReference>
<name>A0A1P8UU33_9RHOB</name>
<dbReference type="RefSeq" id="WP_076699807.1">
    <property type="nucleotide sequence ID" value="NZ_CP015093.1"/>
</dbReference>
<proteinExistence type="predicted"/>
<evidence type="ECO:0000313" key="1">
    <source>
        <dbReference type="EMBL" id="APZ52914.1"/>
    </source>
</evidence>
<dbReference type="InterPro" id="IPR029032">
    <property type="entry name" value="AhpD-like"/>
</dbReference>
<dbReference type="AlphaFoldDB" id="A0A1P8UU33"/>
<evidence type="ECO:0000313" key="2">
    <source>
        <dbReference type="Proteomes" id="UP000187059"/>
    </source>
</evidence>
<organism evidence="1 2">
    <name type="scientific">Salipiger abyssi</name>
    <dbReference type="NCBI Taxonomy" id="1250539"/>
    <lineage>
        <taxon>Bacteria</taxon>
        <taxon>Pseudomonadati</taxon>
        <taxon>Pseudomonadota</taxon>
        <taxon>Alphaproteobacteria</taxon>
        <taxon>Rhodobacterales</taxon>
        <taxon>Roseobacteraceae</taxon>
        <taxon>Salipiger</taxon>
    </lineage>
</organism>
<accession>A0A1P8UU33</accession>
<dbReference type="SUPFAM" id="SSF69118">
    <property type="entry name" value="AhpD-like"/>
    <property type="match status" value="1"/>
</dbReference>
<dbReference type="Proteomes" id="UP000187059">
    <property type="component" value="Chromosome"/>
</dbReference>
<sequence>MSFSNDAINAALGIADGSALDRLRALRPEFVAGAEACRAAVLTPDEDLGLSPELRAALGRRVANGGGNARLVEGYPLPTDPELALLAAGDMPDDPALAALARHSDMIANSAAKAGPQDLATLQDAGFTVPQIIALSELLAYTCYQIRVAHGLNLLKEPRP</sequence>